<evidence type="ECO:0000313" key="2">
    <source>
        <dbReference type="Proteomes" id="UP000823775"/>
    </source>
</evidence>
<sequence length="118" mass="13390">MEIGMVQADCNWPLKKFHMKGPSASERIMSLRHGYIFIGTYSFNIGLYNSISEVIISFYNTFQLCLGQRGLGVRRIVSYFHMLATLADEKFSLMLPLLLYSPSSSPSRESATSPLRKE</sequence>
<gene>
    <name evidence="1" type="ORF">HAX54_021342</name>
</gene>
<evidence type="ECO:0000313" key="1">
    <source>
        <dbReference type="EMBL" id="MCD9637835.1"/>
    </source>
</evidence>
<keyword evidence="2" id="KW-1185">Reference proteome</keyword>
<dbReference type="Proteomes" id="UP000823775">
    <property type="component" value="Unassembled WGS sequence"/>
</dbReference>
<proteinExistence type="predicted"/>
<dbReference type="EMBL" id="JACEIK010002568">
    <property type="protein sequence ID" value="MCD9637835.1"/>
    <property type="molecule type" value="Genomic_DNA"/>
</dbReference>
<reference evidence="1 2" key="1">
    <citation type="journal article" date="2021" name="BMC Genomics">
        <title>Datura genome reveals duplications of psychoactive alkaloid biosynthetic genes and high mutation rate following tissue culture.</title>
        <authorList>
            <person name="Rajewski A."/>
            <person name="Carter-House D."/>
            <person name="Stajich J."/>
            <person name="Litt A."/>
        </authorList>
    </citation>
    <scope>NUCLEOTIDE SEQUENCE [LARGE SCALE GENOMIC DNA]</scope>
    <source>
        <strain evidence="1">AR-01</strain>
    </source>
</reference>
<protein>
    <submittedName>
        <fullName evidence="1">Uncharacterized protein</fullName>
    </submittedName>
</protein>
<feature type="non-terminal residue" evidence="1">
    <location>
        <position position="118"/>
    </location>
</feature>
<accession>A0ABS8USJ4</accession>
<comment type="caution">
    <text evidence="1">The sequence shown here is derived from an EMBL/GenBank/DDBJ whole genome shotgun (WGS) entry which is preliminary data.</text>
</comment>
<organism evidence="1 2">
    <name type="scientific">Datura stramonium</name>
    <name type="common">Jimsonweed</name>
    <name type="synonym">Common thornapple</name>
    <dbReference type="NCBI Taxonomy" id="4076"/>
    <lineage>
        <taxon>Eukaryota</taxon>
        <taxon>Viridiplantae</taxon>
        <taxon>Streptophyta</taxon>
        <taxon>Embryophyta</taxon>
        <taxon>Tracheophyta</taxon>
        <taxon>Spermatophyta</taxon>
        <taxon>Magnoliopsida</taxon>
        <taxon>eudicotyledons</taxon>
        <taxon>Gunneridae</taxon>
        <taxon>Pentapetalae</taxon>
        <taxon>asterids</taxon>
        <taxon>lamiids</taxon>
        <taxon>Solanales</taxon>
        <taxon>Solanaceae</taxon>
        <taxon>Solanoideae</taxon>
        <taxon>Datureae</taxon>
        <taxon>Datura</taxon>
    </lineage>
</organism>
<name>A0ABS8USJ4_DATST</name>